<protein>
    <submittedName>
        <fullName evidence="1">Uncharacterized protein</fullName>
    </submittedName>
</protein>
<dbReference type="AlphaFoldDB" id="J2ZX35"/>
<evidence type="ECO:0000313" key="2">
    <source>
        <dbReference type="Proteomes" id="UP000007813"/>
    </source>
</evidence>
<name>J2ZX35_9EURY</name>
<organism evidence="1 2">
    <name type="scientific">Halogranum salarium B-1</name>
    <dbReference type="NCBI Taxonomy" id="1210908"/>
    <lineage>
        <taxon>Archaea</taxon>
        <taxon>Methanobacteriati</taxon>
        <taxon>Methanobacteriota</taxon>
        <taxon>Stenosarchaea group</taxon>
        <taxon>Halobacteria</taxon>
        <taxon>Halobacteriales</taxon>
        <taxon>Haloferacaceae</taxon>
    </lineage>
</organism>
<evidence type="ECO:0000313" key="1">
    <source>
        <dbReference type="EMBL" id="EJN57593.1"/>
    </source>
</evidence>
<gene>
    <name evidence="1" type="ORF">HSB1_39540</name>
</gene>
<sequence length="43" mass="4802">MTIINIILEIYTTANWNVTGYLDDTAAKRRLRRGLSVASCVTS</sequence>
<dbReference type="Proteomes" id="UP000007813">
    <property type="component" value="Unassembled WGS sequence"/>
</dbReference>
<proteinExistence type="predicted"/>
<reference evidence="1 2" key="1">
    <citation type="journal article" date="2012" name="J. Bacteriol.">
        <title>Draft Genome Sequence of the Extremely Halophilic Archaeon Halogranum salarium B-1T.</title>
        <authorList>
            <person name="Kim K.K."/>
            <person name="Lee K.C."/>
            <person name="Lee J.S."/>
        </authorList>
    </citation>
    <scope>NUCLEOTIDE SEQUENCE [LARGE SCALE GENOMIC DNA]</scope>
    <source>
        <strain evidence="1 2">B-1</strain>
    </source>
</reference>
<accession>J2ZX35</accession>
<dbReference type="EMBL" id="ALJD01000012">
    <property type="protein sequence ID" value="EJN57593.1"/>
    <property type="molecule type" value="Genomic_DNA"/>
</dbReference>
<comment type="caution">
    <text evidence="1">The sequence shown here is derived from an EMBL/GenBank/DDBJ whole genome shotgun (WGS) entry which is preliminary data.</text>
</comment>